<keyword evidence="2" id="KW-0812">Transmembrane</keyword>
<sequence length="137" mass="14015">MGKLLLCLLLMVYVVKAMPLEGNHRRVNPSAVAQPSMTPGEEDEYEDEVVNLDKTILRGKNRGDVSSSVAPAPDASTDAGGSSTDGGKTGTPSPDGKTTEAPKEEGGGSGGMIIIILIVLVVLIGASVGGYLGLGDY</sequence>
<keyword evidence="2" id="KW-1133">Transmembrane helix</keyword>
<keyword evidence="2" id="KW-0472">Membrane</keyword>
<feature type="signal peptide" evidence="3">
    <location>
        <begin position="1"/>
        <end position="17"/>
    </location>
</feature>
<reference evidence="4" key="1">
    <citation type="submission" date="2021-05" db="EMBL/GenBank/DDBJ databases">
        <authorList>
            <person name="Alioto T."/>
            <person name="Alioto T."/>
            <person name="Gomez Garrido J."/>
        </authorList>
    </citation>
    <scope>NUCLEOTIDE SEQUENCE</scope>
</reference>
<keyword evidence="3" id="KW-0732">Signal</keyword>
<feature type="transmembrane region" description="Helical" evidence="2">
    <location>
        <begin position="112"/>
        <end position="134"/>
    </location>
</feature>
<dbReference type="EMBL" id="HBUF01584923">
    <property type="protein sequence ID" value="CAG6771483.1"/>
    <property type="molecule type" value="Transcribed_RNA"/>
</dbReference>
<dbReference type="AlphaFoldDB" id="A0A8D9AUP6"/>
<protein>
    <submittedName>
        <fullName evidence="4">Uncharacterized protein</fullName>
    </submittedName>
</protein>
<name>A0A8D9AUP6_9HEMI</name>
<feature type="region of interest" description="Disordered" evidence="1">
    <location>
        <begin position="61"/>
        <end position="106"/>
    </location>
</feature>
<evidence type="ECO:0000313" key="4">
    <source>
        <dbReference type="EMBL" id="CAG6771482.1"/>
    </source>
</evidence>
<evidence type="ECO:0000256" key="2">
    <source>
        <dbReference type="SAM" id="Phobius"/>
    </source>
</evidence>
<proteinExistence type="predicted"/>
<evidence type="ECO:0000256" key="1">
    <source>
        <dbReference type="SAM" id="MobiDB-lite"/>
    </source>
</evidence>
<accession>A0A8D9AUP6</accession>
<feature type="compositionally biased region" description="Basic and acidic residues" evidence="1">
    <location>
        <begin position="97"/>
        <end position="106"/>
    </location>
</feature>
<dbReference type="EMBL" id="HBUF01584922">
    <property type="protein sequence ID" value="CAG6771482.1"/>
    <property type="molecule type" value="Transcribed_RNA"/>
</dbReference>
<feature type="chain" id="PRO_5036262795" evidence="3">
    <location>
        <begin position="18"/>
        <end position="137"/>
    </location>
</feature>
<feature type="compositionally biased region" description="Low complexity" evidence="1">
    <location>
        <begin position="64"/>
        <end position="82"/>
    </location>
</feature>
<evidence type="ECO:0000256" key="3">
    <source>
        <dbReference type="SAM" id="SignalP"/>
    </source>
</evidence>
<organism evidence="4">
    <name type="scientific">Cacopsylla melanoneura</name>
    <dbReference type="NCBI Taxonomy" id="428564"/>
    <lineage>
        <taxon>Eukaryota</taxon>
        <taxon>Metazoa</taxon>
        <taxon>Ecdysozoa</taxon>
        <taxon>Arthropoda</taxon>
        <taxon>Hexapoda</taxon>
        <taxon>Insecta</taxon>
        <taxon>Pterygota</taxon>
        <taxon>Neoptera</taxon>
        <taxon>Paraneoptera</taxon>
        <taxon>Hemiptera</taxon>
        <taxon>Sternorrhyncha</taxon>
        <taxon>Psylloidea</taxon>
        <taxon>Psyllidae</taxon>
        <taxon>Psyllinae</taxon>
        <taxon>Cacopsylla</taxon>
    </lineage>
</organism>